<organism evidence="1 2">
    <name type="scientific">Zophobas morio</name>
    <dbReference type="NCBI Taxonomy" id="2755281"/>
    <lineage>
        <taxon>Eukaryota</taxon>
        <taxon>Metazoa</taxon>
        <taxon>Ecdysozoa</taxon>
        <taxon>Arthropoda</taxon>
        <taxon>Hexapoda</taxon>
        <taxon>Insecta</taxon>
        <taxon>Pterygota</taxon>
        <taxon>Neoptera</taxon>
        <taxon>Endopterygota</taxon>
        <taxon>Coleoptera</taxon>
        <taxon>Polyphaga</taxon>
        <taxon>Cucujiformia</taxon>
        <taxon>Tenebrionidae</taxon>
        <taxon>Zophobas</taxon>
    </lineage>
</organism>
<dbReference type="GO" id="GO:0003676">
    <property type="term" value="F:nucleic acid binding"/>
    <property type="evidence" value="ECO:0007669"/>
    <property type="project" value="InterPro"/>
</dbReference>
<evidence type="ECO:0000313" key="1">
    <source>
        <dbReference type="EMBL" id="KAJ3663074.1"/>
    </source>
</evidence>
<dbReference type="AlphaFoldDB" id="A0AA38J1W7"/>
<comment type="caution">
    <text evidence="1">The sequence shown here is derived from an EMBL/GenBank/DDBJ whole genome shotgun (WGS) entry which is preliminary data.</text>
</comment>
<protein>
    <submittedName>
        <fullName evidence="1">Uncharacterized protein</fullName>
    </submittedName>
</protein>
<name>A0AA38J1W7_9CUCU</name>
<dbReference type="Proteomes" id="UP001168821">
    <property type="component" value="Unassembled WGS sequence"/>
</dbReference>
<proteinExistence type="predicted"/>
<accession>A0AA38J1W7</accession>
<reference evidence="1" key="1">
    <citation type="journal article" date="2023" name="G3 (Bethesda)">
        <title>Whole genome assemblies of Zophobas morio and Tenebrio molitor.</title>
        <authorList>
            <person name="Kaur S."/>
            <person name="Stinson S.A."/>
            <person name="diCenzo G.C."/>
        </authorList>
    </citation>
    <scope>NUCLEOTIDE SEQUENCE</scope>
    <source>
        <strain evidence="1">QUZm001</strain>
    </source>
</reference>
<dbReference type="EMBL" id="JALNTZ010000002">
    <property type="protein sequence ID" value="KAJ3663074.1"/>
    <property type="molecule type" value="Genomic_DNA"/>
</dbReference>
<keyword evidence="2" id="KW-1185">Reference proteome</keyword>
<dbReference type="Gene3D" id="3.30.420.10">
    <property type="entry name" value="Ribonuclease H-like superfamily/Ribonuclease H"/>
    <property type="match status" value="1"/>
</dbReference>
<evidence type="ECO:0000313" key="2">
    <source>
        <dbReference type="Proteomes" id="UP001168821"/>
    </source>
</evidence>
<sequence length="94" mass="10775">MVNFPNSERVDMRMLYGVADGNAKLNDGAPPHFVRPVIEWLITIFLTDLNVCDFCLSGWMKELVYGNQQSPETIEELQQRVELPEFFYGSAQTC</sequence>
<gene>
    <name evidence="1" type="ORF">Zmor_007383</name>
</gene>
<dbReference type="InterPro" id="IPR036397">
    <property type="entry name" value="RNaseH_sf"/>
</dbReference>